<dbReference type="CDD" id="cd18121">
    <property type="entry name" value="ATP-synt_Fo_c"/>
    <property type="match status" value="1"/>
</dbReference>
<evidence type="ECO:0000256" key="4">
    <source>
        <dbReference type="ARBA" id="ARBA00022547"/>
    </source>
</evidence>
<dbReference type="InterPro" id="IPR038662">
    <property type="entry name" value="ATP_synth_F0_csu_sf"/>
</dbReference>
<keyword evidence="7 13" id="KW-1133">Transmembrane helix</keyword>
<evidence type="ECO:0000256" key="6">
    <source>
        <dbReference type="ARBA" id="ARBA00022781"/>
    </source>
</evidence>
<keyword evidence="8" id="KW-0406">Ion transport</keyword>
<feature type="domain" description="V-ATPase proteolipid subunit C-like" evidence="14">
    <location>
        <begin position="40"/>
        <end position="102"/>
    </location>
</feature>
<reference evidence="15" key="2">
    <citation type="journal article" date="2012" name="PLoS ONE">
        <title>A Deeply Branching Thermophilic Bacterium with an Ancient Acetyl-CoA Pathway Dominates a Subsurface Ecosystem.</title>
        <authorList>
            <person name="Takami H."/>
            <person name="Noguchi H."/>
            <person name="Takaki Y."/>
            <person name="Uchiyama I."/>
            <person name="Toyoda A."/>
            <person name="Nishi S."/>
            <person name="Chee G.-J."/>
            <person name="Arai W."/>
            <person name="Nunoura T."/>
            <person name="Itoh T."/>
            <person name="Hattori M."/>
            <person name="Takai K."/>
        </authorList>
    </citation>
    <scope>NUCLEOTIDE SEQUENCE</scope>
</reference>
<evidence type="ECO:0000256" key="2">
    <source>
        <dbReference type="ARBA" id="ARBA00006704"/>
    </source>
</evidence>
<protein>
    <submittedName>
        <fullName evidence="15">F-type H+-transporting ATPase subunit a</fullName>
    </submittedName>
</protein>
<dbReference type="GO" id="GO:0015986">
    <property type="term" value="P:proton motive force-driven ATP synthesis"/>
    <property type="evidence" value="ECO:0007669"/>
    <property type="project" value="InterPro"/>
</dbReference>
<keyword evidence="4" id="KW-0138">CF(0)</keyword>
<evidence type="ECO:0000256" key="12">
    <source>
        <dbReference type="ARBA" id="ARBA00025198"/>
    </source>
</evidence>
<dbReference type="HAMAP" id="MF_01396">
    <property type="entry name" value="ATP_synth_c_bact"/>
    <property type="match status" value="1"/>
</dbReference>
<dbReference type="GO" id="GO:0033177">
    <property type="term" value="C:proton-transporting two-sector ATPase complex, proton-transporting domain"/>
    <property type="evidence" value="ECO:0007669"/>
    <property type="project" value="InterPro"/>
</dbReference>
<dbReference type="AlphaFoldDB" id="H5SPA5"/>
<evidence type="ECO:0000313" key="15">
    <source>
        <dbReference type="EMBL" id="BAL57997.1"/>
    </source>
</evidence>
<dbReference type="Pfam" id="PF00137">
    <property type="entry name" value="ATP-synt_C"/>
    <property type="match status" value="1"/>
</dbReference>
<dbReference type="InterPro" id="IPR002379">
    <property type="entry name" value="ATPase_proteolipid_c-like_dom"/>
</dbReference>
<evidence type="ECO:0000259" key="14">
    <source>
        <dbReference type="Pfam" id="PF00137"/>
    </source>
</evidence>
<feature type="transmembrane region" description="Helical" evidence="13">
    <location>
        <begin position="34"/>
        <end position="56"/>
    </location>
</feature>
<dbReference type="InterPro" id="IPR005953">
    <property type="entry name" value="ATP_synth_csu_bac/chlpt"/>
</dbReference>
<dbReference type="Gene3D" id="1.20.20.10">
    <property type="entry name" value="F1F0 ATP synthase subunit C"/>
    <property type="match status" value="1"/>
</dbReference>
<evidence type="ECO:0000256" key="9">
    <source>
        <dbReference type="ARBA" id="ARBA00023121"/>
    </source>
</evidence>
<evidence type="ECO:0000256" key="13">
    <source>
        <dbReference type="SAM" id="Phobius"/>
    </source>
</evidence>
<feature type="transmembrane region" description="Helical" evidence="13">
    <location>
        <begin position="77"/>
        <end position="104"/>
    </location>
</feature>
<evidence type="ECO:0000256" key="1">
    <source>
        <dbReference type="ARBA" id="ARBA00004141"/>
    </source>
</evidence>
<accession>H5SPA5</accession>
<reference evidence="15" key="1">
    <citation type="journal article" date="2005" name="Environ. Microbiol.">
        <title>Genetic and functional properties of uncultivated thermophilic crenarchaeotes from a subsurface gold mine as revealed by analysis of genome fragments.</title>
        <authorList>
            <person name="Nunoura T."/>
            <person name="Hirayama H."/>
            <person name="Takami H."/>
            <person name="Oida H."/>
            <person name="Nishi S."/>
            <person name="Shimamura S."/>
            <person name="Suzuki Y."/>
            <person name="Inagaki F."/>
            <person name="Takai K."/>
            <person name="Nealson K.H."/>
            <person name="Horikoshi K."/>
        </authorList>
    </citation>
    <scope>NUCLEOTIDE SEQUENCE</scope>
</reference>
<evidence type="ECO:0000256" key="8">
    <source>
        <dbReference type="ARBA" id="ARBA00023065"/>
    </source>
</evidence>
<keyword evidence="10 13" id="KW-0472">Membrane</keyword>
<dbReference type="GO" id="GO:0045259">
    <property type="term" value="C:proton-transporting ATP synthase complex"/>
    <property type="evidence" value="ECO:0007669"/>
    <property type="project" value="UniProtKB-KW"/>
</dbReference>
<dbReference type="GO" id="GO:0008289">
    <property type="term" value="F:lipid binding"/>
    <property type="evidence" value="ECO:0007669"/>
    <property type="project" value="UniProtKB-KW"/>
</dbReference>
<proteinExistence type="inferred from homology"/>
<evidence type="ECO:0000256" key="7">
    <source>
        <dbReference type="ARBA" id="ARBA00022989"/>
    </source>
</evidence>
<comment type="similarity">
    <text evidence="2">Belongs to the ATPase C chain family.</text>
</comment>
<evidence type="ECO:0000256" key="10">
    <source>
        <dbReference type="ARBA" id="ARBA00023136"/>
    </source>
</evidence>
<organism evidence="15">
    <name type="scientific">uncultured prokaryote</name>
    <dbReference type="NCBI Taxonomy" id="198431"/>
    <lineage>
        <taxon>unclassified sequences</taxon>
        <taxon>environmental samples</taxon>
    </lineage>
</organism>
<name>H5SPA5_9ZZZZ</name>
<dbReference type="GO" id="GO:0015078">
    <property type="term" value="F:proton transmembrane transporter activity"/>
    <property type="evidence" value="ECO:0007669"/>
    <property type="project" value="InterPro"/>
</dbReference>
<dbReference type="SUPFAM" id="SSF81333">
    <property type="entry name" value="F1F0 ATP synthase subunit C"/>
    <property type="match status" value="1"/>
</dbReference>
<dbReference type="InterPro" id="IPR020537">
    <property type="entry name" value="ATP_synth_F0_csu_DDCD_BS"/>
</dbReference>
<dbReference type="PROSITE" id="PS00605">
    <property type="entry name" value="ATPASE_C"/>
    <property type="match status" value="1"/>
</dbReference>
<comment type="function">
    <text evidence="12">F(1)F(0) ATP synthase produces ATP from ADP in the presence of a proton or sodium gradient. F-type ATPases consist of two structural domains, F(1) containing the extramembraneous catalytic core and F(0) containing the membrane proton channel, linked together by a central stalk and a peripheral stalk. During catalysis, ATP synthesis in the catalytic domain of F(1) is coupled via a rotary mechanism of the central stalk subunits to proton translocation.</text>
</comment>
<dbReference type="InterPro" id="IPR035921">
    <property type="entry name" value="F/V-ATP_Csub_sf"/>
</dbReference>
<dbReference type="EMBL" id="AP011790">
    <property type="protein sequence ID" value="BAL57997.1"/>
    <property type="molecule type" value="Genomic_DNA"/>
</dbReference>
<evidence type="ECO:0000256" key="3">
    <source>
        <dbReference type="ARBA" id="ARBA00022448"/>
    </source>
</evidence>
<keyword evidence="9" id="KW-0446">Lipid-binding</keyword>
<gene>
    <name evidence="15" type="ORF">HGMM_F53F08C34</name>
</gene>
<comment type="subcellular location">
    <subcellularLocation>
        <location evidence="1">Membrane</location>
        <topology evidence="1">Multi-pass membrane protein</topology>
    </subcellularLocation>
</comment>
<keyword evidence="11" id="KW-0066">ATP synthesis</keyword>
<keyword evidence="3" id="KW-0813">Transport</keyword>
<evidence type="ECO:0000256" key="11">
    <source>
        <dbReference type="ARBA" id="ARBA00023310"/>
    </source>
</evidence>
<sequence>MRRKIVLTISVFILTLIFSSLAFAAEEAADVSLKMWIAITSGFGIAIAAFGGAFGQAKAIAAGLEGIARNPGAQPKIFIPMIVGLALIESLVIYAWVISLVLVFKL</sequence>
<keyword evidence="6" id="KW-0375">Hydrogen ion transport</keyword>
<keyword evidence="5 13" id="KW-0812">Transmembrane</keyword>
<dbReference type="NCBIfam" id="TIGR01260">
    <property type="entry name" value="ATP_synt_c"/>
    <property type="match status" value="1"/>
</dbReference>
<dbReference type="PRINTS" id="PR00124">
    <property type="entry name" value="ATPASEC"/>
</dbReference>
<evidence type="ECO:0000256" key="5">
    <source>
        <dbReference type="ARBA" id="ARBA00022692"/>
    </source>
</evidence>
<dbReference type="InterPro" id="IPR000454">
    <property type="entry name" value="ATP_synth_F0_csu"/>
</dbReference>